<dbReference type="InterPro" id="IPR002328">
    <property type="entry name" value="ADH_Zn_CS"/>
</dbReference>
<dbReference type="Gene3D" id="3.90.180.10">
    <property type="entry name" value="Medium-chain alcohol dehydrogenases, catalytic domain"/>
    <property type="match status" value="1"/>
</dbReference>
<reference evidence="10" key="1">
    <citation type="submission" date="2017-03" db="EMBL/GenBank/DDBJ databases">
        <authorList>
            <person name="Safronova V.I."/>
            <person name="Sazanova A.L."/>
            <person name="Chirak E.R."/>
        </authorList>
    </citation>
    <scope>NUCLEOTIDE SEQUENCE [LARGE SCALE GENOMIC DNA]</scope>
    <source>
        <strain evidence="10">Ach-343</strain>
    </source>
</reference>
<proteinExistence type="inferred from homology"/>
<dbReference type="Gene3D" id="3.40.50.720">
    <property type="entry name" value="NAD(P)-binding Rossmann-like Domain"/>
    <property type="match status" value="1"/>
</dbReference>
<dbReference type="AlphaFoldDB" id="A0A2W7BWG1"/>
<evidence type="ECO:0000313" key="10">
    <source>
        <dbReference type="Proteomes" id="UP000248616"/>
    </source>
</evidence>
<comment type="similarity">
    <text evidence="2 7">Belongs to the zinc-containing alcohol dehydrogenase family.</text>
</comment>
<keyword evidence="5 7" id="KW-0862">Zinc</keyword>
<dbReference type="InterPro" id="IPR020843">
    <property type="entry name" value="ER"/>
</dbReference>
<comment type="caution">
    <text evidence="9">The sequence shown here is derived from an EMBL/GenBank/DDBJ whole genome shotgun (WGS) entry which is preliminary data.</text>
</comment>
<dbReference type="PROSITE" id="PS00059">
    <property type="entry name" value="ADH_ZINC"/>
    <property type="match status" value="1"/>
</dbReference>
<keyword evidence="6" id="KW-0560">Oxidoreductase</keyword>
<sequence length="341" mass="36416">MNPSMMSAAVLVAHRKALQLACLPVPKPGPREILVRLEACGVCHTDVHIWQGDVRPTDEPRPFVLGHEGVGRVVELGGDVDNWKIGESIGVPWLHDTCQTCDECIAGAEPFCQAQRAHGLNVPGAFAEYVVVDSRFAVRLPEGVDPLQTAPVMCAGVTAFGAVRRANVRIGETVAVFGCGGLGLYAVQIAARAGARVIGIDRDPEKLRRARELGAVATFLADEMLEAAFDAEHRAHACINFAPTAVTWKAMVSAVRPRGRIVAAAMVSQAVPLNQEWLTATGVTITGTSVGTRTEMQETVAIHAVRPLRNEIVPITLKEASTALEALANGRAAGRFVIDFR</sequence>
<dbReference type="InterPro" id="IPR036291">
    <property type="entry name" value="NAD(P)-bd_dom_sf"/>
</dbReference>
<keyword evidence="4 7" id="KW-0479">Metal-binding</keyword>
<evidence type="ECO:0000256" key="5">
    <source>
        <dbReference type="ARBA" id="ARBA00022833"/>
    </source>
</evidence>
<dbReference type="InterPro" id="IPR011032">
    <property type="entry name" value="GroES-like_sf"/>
</dbReference>
<protein>
    <recommendedName>
        <fullName evidence="3">alcohol dehydrogenase</fullName>
        <ecNumber evidence="3">1.1.1.1</ecNumber>
    </recommendedName>
</protein>
<evidence type="ECO:0000256" key="7">
    <source>
        <dbReference type="RuleBase" id="RU361277"/>
    </source>
</evidence>
<evidence type="ECO:0000259" key="8">
    <source>
        <dbReference type="SMART" id="SM00829"/>
    </source>
</evidence>
<dbReference type="EC" id="1.1.1.1" evidence="3"/>
<evidence type="ECO:0000256" key="3">
    <source>
        <dbReference type="ARBA" id="ARBA00013190"/>
    </source>
</evidence>
<evidence type="ECO:0000256" key="1">
    <source>
        <dbReference type="ARBA" id="ARBA00001947"/>
    </source>
</evidence>
<dbReference type="PANTHER" id="PTHR42940:SF8">
    <property type="entry name" value="VACUOLAR PROTEIN SORTING-ASSOCIATED PROTEIN 11"/>
    <property type="match status" value="1"/>
</dbReference>
<evidence type="ECO:0000256" key="4">
    <source>
        <dbReference type="ARBA" id="ARBA00022723"/>
    </source>
</evidence>
<dbReference type="PANTHER" id="PTHR42940">
    <property type="entry name" value="ALCOHOL DEHYDROGENASE 1-RELATED"/>
    <property type="match status" value="1"/>
</dbReference>
<dbReference type="GO" id="GO:0004022">
    <property type="term" value="F:alcohol dehydrogenase (NAD+) activity"/>
    <property type="evidence" value="ECO:0007669"/>
    <property type="project" value="UniProtKB-EC"/>
</dbReference>
<organism evidence="9 10">
    <name type="scientific">Mesorhizobium kowhaii</name>
    <dbReference type="NCBI Taxonomy" id="1300272"/>
    <lineage>
        <taxon>Bacteria</taxon>
        <taxon>Pseudomonadati</taxon>
        <taxon>Pseudomonadota</taxon>
        <taxon>Alphaproteobacteria</taxon>
        <taxon>Hyphomicrobiales</taxon>
        <taxon>Phyllobacteriaceae</taxon>
        <taxon>Mesorhizobium</taxon>
    </lineage>
</organism>
<evidence type="ECO:0000313" key="9">
    <source>
        <dbReference type="EMBL" id="PZV34917.1"/>
    </source>
</evidence>
<dbReference type="Pfam" id="PF00107">
    <property type="entry name" value="ADH_zinc_N"/>
    <property type="match status" value="1"/>
</dbReference>
<dbReference type="GO" id="GO:0008270">
    <property type="term" value="F:zinc ion binding"/>
    <property type="evidence" value="ECO:0007669"/>
    <property type="project" value="InterPro"/>
</dbReference>
<dbReference type="InterPro" id="IPR013154">
    <property type="entry name" value="ADH-like_N"/>
</dbReference>
<evidence type="ECO:0000256" key="2">
    <source>
        <dbReference type="ARBA" id="ARBA00008072"/>
    </source>
</evidence>
<accession>A0A2W7BWG1</accession>
<dbReference type="InterPro" id="IPR013149">
    <property type="entry name" value="ADH-like_C"/>
</dbReference>
<dbReference type="SUPFAM" id="SSF51735">
    <property type="entry name" value="NAD(P)-binding Rossmann-fold domains"/>
    <property type="match status" value="1"/>
</dbReference>
<comment type="cofactor">
    <cofactor evidence="1 7">
        <name>Zn(2+)</name>
        <dbReference type="ChEBI" id="CHEBI:29105"/>
    </cofactor>
</comment>
<gene>
    <name evidence="9" type="ORF">B5V02_27825</name>
</gene>
<dbReference type="SUPFAM" id="SSF50129">
    <property type="entry name" value="GroES-like"/>
    <property type="match status" value="1"/>
</dbReference>
<feature type="domain" description="Enoyl reductase (ER)" evidence="8">
    <location>
        <begin position="13"/>
        <end position="338"/>
    </location>
</feature>
<name>A0A2W7BWG1_9HYPH</name>
<dbReference type="RefSeq" id="WP_111547300.1">
    <property type="nucleotide sequence ID" value="NZ_MZXV01000062.1"/>
</dbReference>
<dbReference type="OrthoDB" id="9806940at2"/>
<evidence type="ECO:0000256" key="6">
    <source>
        <dbReference type="ARBA" id="ARBA00023002"/>
    </source>
</evidence>
<dbReference type="SMART" id="SM00829">
    <property type="entry name" value="PKS_ER"/>
    <property type="match status" value="1"/>
</dbReference>
<keyword evidence="10" id="KW-1185">Reference proteome</keyword>
<dbReference type="Pfam" id="PF08240">
    <property type="entry name" value="ADH_N"/>
    <property type="match status" value="1"/>
</dbReference>
<dbReference type="EMBL" id="MZXV01000062">
    <property type="protein sequence ID" value="PZV34917.1"/>
    <property type="molecule type" value="Genomic_DNA"/>
</dbReference>
<dbReference type="Proteomes" id="UP000248616">
    <property type="component" value="Unassembled WGS sequence"/>
</dbReference>